<keyword evidence="6" id="KW-1185">Reference proteome</keyword>
<sequence>MIVSPAVLLPHSEFLVGRSMVKSCCLGVVALVAFTQAVYLAGADDPVADPKAVVVEGKARFTVLTDRLIRCEFVDSGGFVDEPTYAVVNRRLPVPDFKHHTEEGLFDKNLIIETQSFKLQYTIGKPFTAHSLRIFDKKGLGSPWWHFGQQAQGNLFGTVRTLDGGLEKIDLNCSNLNNATDLRLNATEQHCSLGVVSKDGWAVLSDTAMPLWPATGPTERAGARQPMDRSSDIYLFLHGRDYVAAIKDMIAISGKPALPPKYSLGVIFTRWFDFDDDLVRQTIHEFETRSYPLDMFIFDMNWHTHGPWGGYSWAKSEFPSVQGLMRWMRSRGLRMGANIHDADGVRQSEDHFPDFEALVGPSSGDVAFQPTNQSYTQAVDDAILAPLERCDEPAVCKGGVREGFNLWWSDYQQGERLACDSVLNLNPTAVLNKARTESRSRRGERERSLILSRWPGMGGHRSALGFSGDQSHTWEGLRFLPYFTARAANVGFGFWSHDIYGGTIDKFVQQDWELRTRWIQFGALSPVMRFHDKGEGTGACADTALGCSRIWPWDSPTKNYALERRAAVERTELLPYIYTSAWRASETGLALVRPMYFAFSQETSAYEESNDQYFFGDDLVVSPVTTKSSENDGLVSWKLWVPPGEWWDLLDGRFLEGPLLRPLRLDLSEVPTLARANAMLPKQPFDPSKPLGAADRAYGDIRWEAFTYSSGSGQVFEDDGHTTDRSLGKWLLTTLSYSAVPDTADPGFKVITARLQIASGGLPFDGCPTARDHLLRFHLTRPAANFSASAGIRVSVEEFPEGLGFIAHLHAVPTAAKTEVVMTLRVPEDAQLATCGQGFMGAARRAQLAKLTLDEANIFYDEKSRGHLQSAAAAVAAVRYRDAAEWSEVVKDFWQNLAFAPDQLDALQLQVPEEPRRQRALALLREAQRLALTPGCASSRGPAPRDTFV</sequence>
<name>A0A813FXE7_POLGL</name>
<comment type="caution">
    <text evidence="5">The sequence shown here is derived from an EMBL/GenBank/DDBJ whole genome shotgun (WGS) entry which is preliminary data.</text>
</comment>
<reference evidence="5" key="1">
    <citation type="submission" date="2021-02" db="EMBL/GenBank/DDBJ databases">
        <authorList>
            <person name="Dougan E. K."/>
            <person name="Rhodes N."/>
            <person name="Thang M."/>
            <person name="Chan C."/>
        </authorList>
    </citation>
    <scope>NUCLEOTIDE SEQUENCE</scope>
</reference>
<dbReference type="Pfam" id="PF21365">
    <property type="entry name" value="Glyco_hydro_31_3rd"/>
    <property type="match status" value="1"/>
</dbReference>
<dbReference type="PANTHER" id="PTHR22762:SF89">
    <property type="entry name" value="ALPHA-XYLOSIDASE"/>
    <property type="match status" value="1"/>
</dbReference>
<dbReference type="InterPro" id="IPR017853">
    <property type="entry name" value="GH"/>
</dbReference>
<evidence type="ECO:0000313" key="5">
    <source>
        <dbReference type="EMBL" id="CAE8619161.1"/>
    </source>
</evidence>
<feature type="domain" description="Glycosyl hydrolase family 31 C-terminal" evidence="4">
    <location>
        <begin position="588"/>
        <end position="679"/>
    </location>
</feature>
<dbReference type="Gene3D" id="3.20.20.80">
    <property type="entry name" value="Glycosidases"/>
    <property type="match status" value="1"/>
</dbReference>
<dbReference type="Proteomes" id="UP000654075">
    <property type="component" value="Unassembled WGS sequence"/>
</dbReference>
<comment type="similarity">
    <text evidence="1 2">Belongs to the glycosyl hydrolase 31 family.</text>
</comment>
<dbReference type="InterPro" id="IPR000322">
    <property type="entry name" value="Glyco_hydro_31_TIM"/>
</dbReference>
<dbReference type="PANTHER" id="PTHR22762">
    <property type="entry name" value="ALPHA-GLUCOSIDASE"/>
    <property type="match status" value="1"/>
</dbReference>
<evidence type="ECO:0000256" key="2">
    <source>
        <dbReference type="RuleBase" id="RU361185"/>
    </source>
</evidence>
<dbReference type="SUPFAM" id="SSF51445">
    <property type="entry name" value="(Trans)glycosidases"/>
    <property type="match status" value="1"/>
</dbReference>
<feature type="domain" description="Glycoside hydrolase family 31 TIM barrel" evidence="3">
    <location>
        <begin position="256"/>
        <end position="579"/>
    </location>
</feature>
<organism evidence="5 6">
    <name type="scientific">Polarella glacialis</name>
    <name type="common">Dinoflagellate</name>
    <dbReference type="NCBI Taxonomy" id="89957"/>
    <lineage>
        <taxon>Eukaryota</taxon>
        <taxon>Sar</taxon>
        <taxon>Alveolata</taxon>
        <taxon>Dinophyceae</taxon>
        <taxon>Suessiales</taxon>
        <taxon>Suessiaceae</taxon>
        <taxon>Polarella</taxon>
    </lineage>
</organism>
<dbReference type="OrthoDB" id="449103at2759"/>
<accession>A0A813FXE7</accession>
<protein>
    <recommendedName>
        <fullName evidence="7">Alpha-glucosidase</fullName>
    </recommendedName>
</protein>
<dbReference type="InterPro" id="IPR048395">
    <property type="entry name" value="Glyco_hydro_31_C"/>
</dbReference>
<dbReference type="EMBL" id="CAJNNV010026862">
    <property type="protein sequence ID" value="CAE8619161.1"/>
    <property type="molecule type" value="Genomic_DNA"/>
</dbReference>
<proteinExistence type="inferred from homology"/>
<dbReference type="Pfam" id="PF01055">
    <property type="entry name" value="Glyco_hydro_31_2nd"/>
    <property type="match status" value="1"/>
</dbReference>
<evidence type="ECO:0000313" key="6">
    <source>
        <dbReference type="Proteomes" id="UP000654075"/>
    </source>
</evidence>
<evidence type="ECO:0000259" key="4">
    <source>
        <dbReference type="Pfam" id="PF21365"/>
    </source>
</evidence>
<evidence type="ECO:0000256" key="1">
    <source>
        <dbReference type="ARBA" id="ARBA00007806"/>
    </source>
</evidence>
<dbReference type="GO" id="GO:0090599">
    <property type="term" value="F:alpha-glucosidase activity"/>
    <property type="evidence" value="ECO:0007669"/>
    <property type="project" value="TreeGrafter"/>
</dbReference>
<evidence type="ECO:0008006" key="7">
    <source>
        <dbReference type="Google" id="ProtNLM"/>
    </source>
</evidence>
<dbReference type="GO" id="GO:0005975">
    <property type="term" value="P:carbohydrate metabolic process"/>
    <property type="evidence" value="ECO:0007669"/>
    <property type="project" value="InterPro"/>
</dbReference>
<dbReference type="GO" id="GO:0006491">
    <property type="term" value="P:N-glycan processing"/>
    <property type="evidence" value="ECO:0007669"/>
    <property type="project" value="TreeGrafter"/>
</dbReference>
<gene>
    <name evidence="5" type="ORF">PGLA1383_LOCUS36754</name>
</gene>
<keyword evidence="2" id="KW-0378">Hydrolase</keyword>
<dbReference type="OMA" id="FNTWHYG"/>
<keyword evidence="2" id="KW-0326">Glycosidase</keyword>
<evidence type="ECO:0000259" key="3">
    <source>
        <dbReference type="Pfam" id="PF01055"/>
    </source>
</evidence>
<dbReference type="AlphaFoldDB" id="A0A813FXE7"/>
<dbReference type="SUPFAM" id="SSF51011">
    <property type="entry name" value="Glycosyl hydrolase domain"/>
    <property type="match status" value="1"/>
</dbReference>